<dbReference type="Gene3D" id="3.40.605.10">
    <property type="entry name" value="Aldehyde Dehydrogenase, Chain A, domain 1"/>
    <property type="match status" value="1"/>
</dbReference>
<dbReference type="RefSeq" id="WP_193121328.1">
    <property type="nucleotide sequence ID" value="NZ_JADBGI010000006.1"/>
</dbReference>
<dbReference type="SUPFAM" id="SSF53720">
    <property type="entry name" value="ALDH-like"/>
    <property type="match status" value="1"/>
</dbReference>
<dbReference type="InterPro" id="IPR044151">
    <property type="entry name" value="ALDH_KGSADH"/>
</dbReference>
<dbReference type="InterPro" id="IPR050740">
    <property type="entry name" value="Aldehyde_DH_Superfamily"/>
</dbReference>
<dbReference type="Gene3D" id="3.40.309.10">
    <property type="entry name" value="Aldehyde Dehydrogenase, Chain A, domain 2"/>
    <property type="match status" value="1"/>
</dbReference>
<protein>
    <submittedName>
        <fullName evidence="3">Aldehyde dehydrogenase (NADP(+))</fullName>
    </submittedName>
</protein>
<keyword evidence="1" id="KW-0560">Oxidoreductase</keyword>
<organism evidence="3 4">
    <name type="scientific">Nocardiopsis coralli</name>
    <dbReference type="NCBI Taxonomy" id="2772213"/>
    <lineage>
        <taxon>Bacteria</taxon>
        <taxon>Bacillati</taxon>
        <taxon>Actinomycetota</taxon>
        <taxon>Actinomycetes</taxon>
        <taxon>Streptosporangiales</taxon>
        <taxon>Nocardiopsidaceae</taxon>
        <taxon>Nocardiopsis</taxon>
    </lineage>
</organism>
<dbReference type="CDD" id="cd07129">
    <property type="entry name" value="ALDH_KGSADH"/>
    <property type="match status" value="1"/>
</dbReference>
<dbReference type="PANTHER" id="PTHR43353:SF3">
    <property type="entry name" value="ALDEHYDE DEHYDROGENASE-RELATED"/>
    <property type="match status" value="1"/>
</dbReference>
<feature type="domain" description="Aldehyde dehydrogenase" evidence="2">
    <location>
        <begin position="11"/>
        <end position="404"/>
    </location>
</feature>
<dbReference type="EMBL" id="JADBGI010000006">
    <property type="protein sequence ID" value="MBE2998683.1"/>
    <property type="molecule type" value="Genomic_DNA"/>
</dbReference>
<keyword evidence="4" id="KW-1185">Reference proteome</keyword>
<sequence length="492" mass="51871">MVTADTADSAATTDTAADDLERILDRAASAAPTWGATPDHERAHALRLVADALSSARDELVPVAHEETGLPHRRLEGEVQRTAVQLRMFADLVEEGGHQRITVDRADPDFAPAPRPDLRRMLVPFGPVLVFAASNFPFAFSVAGGDTASALAAGCPVVLKAHPGHPVTSQLTARLVCSALREAGADEGVFDLISGVEPGVRALKDPRITAAAFTGSLAAGRHLFDIAASRPEPIPFYGELGSINPAVATSGAARERPDDIARGFTGSFTLGAGQFCTKPGLLLIPEGTDLPERLQELVEGVDEQRLLTAKVADAYGQRLTELASTAGVRVLAGGEETVHGSDRPEAGASLFAVHARDFDGRARTLLEESFGPASIVVEYGSAEEARRVLSLLTGSLTATVHTASSPTEEEDRDVRMLLDTVRPKVGRIVFDEWPTGVAVTAAQQHGGPFPSTTSPAHTSVGTAAVDRFLRPVAYQNTPERFLPSALRDGQAG</sequence>
<proteinExistence type="predicted"/>
<dbReference type="InterPro" id="IPR015590">
    <property type="entry name" value="Aldehyde_DH_dom"/>
</dbReference>
<evidence type="ECO:0000259" key="2">
    <source>
        <dbReference type="Pfam" id="PF00171"/>
    </source>
</evidence>
<comment type="caution">
    <text evidence="3">The sequence shown here is derived from an EMBL/GenBank/DDBJ whole genome shotgun (WGS) entry which is preliminary data.</text>
</comment>
<dbReference type="InterPro" id="IPR016162">
    <property type="entry name" value="Ald_DH_N"/>
</dbReference>
<dbReference type="InterPro" id="IPR016161">
    <property type="entry name" value="Ald_DH/histidinol_DH"/>
</dbReference>
<accession>A0ABR9P4C2</accession>
<dbReference type="Proteomes" id="UP000806528">
    <property type="component" value="Unassembled WGS sequence"/>
</dbReference>
<name>A0ABR9P4C2_9ACTN</name>
<dbReference type="InterPro" id="IPR016163">
    <property type="entry name" value="Ald_DH_C"/>
</dbReference>
<evidence type="ECO:0000313" key="3">
    <source>
        <dbReference type="EMBL" id="MBE2998683.1"/>
    </source>
</evidence>
<reference evidence="3 4" key="1">
    <citation type="submission" date="2020-09" db="EMBL/GenBank/DDBJ databases">
        <title>Diversity and distribution of actinomycetes associated with coral in the coast of Hainan.</title>
        <authorList>
            <person name="Li F."/>
        </authorList>
    </citation>
    <scope>NUCLEOTIDE SEQUENCE [LARGE SCALE GENOMIC DNA]</scope>
    <source>
        <strain evidence="3 4">HNM0947</strain>
    </source>
</reference>
<evidence type="ECO:0000256" key="1">
    <source>
        <dbReference type="ARBA" id="ARBA00023002"/>
    </source>
</evidence>
<gene>
    <name evidence="3" type="ORF">IDM40_08195</name>
</gene>
<dbReference type="PANTHER" id="PTHR43353">
    <property type="entry name" value="SUCCINATE-SEMIALDEHYDE DEHYDROGENASE, MITOCHONDRIAL"/>
    <property type="match status" value="1"/>
</dbReference>
<evidence type="ECO:0000313" key="4">
    <source>
        <dbReference type="Proteomes" id="UP000806528"/>
    </source>
</evidence>
<dbReference type="Pfam" id="PF00171">
    <property type="entry name" value="Aldedh"/>
    <property type="match status" value="1"/>
</dbReference>